<keyword evidence="3" id="KW-1185">Reference proteome</keyword>
<protein>
    <recommendedName>
        <fullName evidence="4">Type IX secretion system membrane protein PorP/SprF</fullName>
    </recommendedName>
</protein>
<proteinExistence type="predicted"/>
<reference evidence="2 3" key="1">
    <citation type="submission" date="2023-05" db="EMBL/GenBank/DDBJ databases">
        <title>Genome sequence of Pinibacter sp. MAH-24.</title>
        <authorList>
            <person name="Huq M.A."/>
        </authorList>
    </citation>
    <scope>NUCLEOTIDE SEQUENCE [LARGE SCALE GENOMIC DNA]</scope>
    <source>
        <strain evidence="2 3">MAH-24</strain>
    </source>
</reference>
<dbReference type="EMBL" id="JASBRG010000005">
    <property type="protein sequence ID" value="MDI3320026.1"/>
    <property type="molecule type" value="Genomic_DNA"/>
</dbReference>
<comment type="caution">
    <text evidence="2">The sequence shown here is derived from an EMBL/GenBank/DDBJ whole genome shotgun (WGS) entry which is preliminary data.</text>
</comment>
<evidence type="ECO:0000313" key="3">
    <source>
        <dbReference type="Proteomes" id="UP001226434"/>
    </source>
</evidence>
<name>A0ABT6RC38_9BACT</name>
<dbReference type="RefSeq" id="WP_282334126.1">
    <property type="nucleotide sequence ID" value="NZ_JASBRG010000005.1"/>
</dbReference>
<feature type="chain" id="PRO_5046037098" description="Type IX secretion system membrane protein PorP/SprF" evidence="1">
    <location>
        <begin position="21"/>
        <end position="276"/>
    </location>
</feature>
<evidence type="ECO:0000256" key="1">
    <source>
        <dbReference type="SAM" id="SignalP"/>
    </source>
</evidence>
<evidence type="ECO:0000313" key="2">
    <source>
        <dbReference type="EMBL" id="MDI3320026.1"/>
    </source>
</evidence>
<evidence type="ECO:0008006" key="4">
    <source>
        <dbReference type="Google" id="ProtNLM"/>
    </source>
</evidence>
<organism evidence="2 3">
    <name type="scientific">Pinibacter soli</name>
    <dbReference type="NCBI Taxonomy" id="3044211"/>
    <lineage>
        <taxon>Bacteria</taxon>
        <taxon>Pseudomonadati</taxon>
        <taxon>Bacteroidota</taxon>
        <taxon>Chitinophagia</taxon>
        <taxon>Chitinophagales</taxon>
        <taxon>Chitinophagaceae</taxon>
        <taxon>Pinibacter</taxon>
    </lineage>
</organism>
<feature type="signal peptide" evidence="1">
    <location>
        <begin position="1"/>
        <end position="20"/>
    </location>
</feature>
<gene>
    <name evidence="2" type="ORF">QJ048_09605</name>
</gene>
<dbReference type="Proteomes" id="UP001226434">
    <property type="component" value="Unassembled WGS sequence"/>
</dbReference>
<keyword evidence="1" id="KW-0732">Signal</keyword>
<accession>A0ABT6RC38</accession>
<sequence length="276" mass="29928">MKIFFLQILTSCLFVSISFAQIVRSPLSNHYTGAVTYSKSFADVFSFSGNQAALGNLKNGSAGLYGEKRFNLKALSNYHGVIGVPLRNAGVGLNMYYSGGEDFNETQAGLAYGMLLSNNVSIGTQINFNQVRISGYGSACTVNFELGALFALSDKVIMGLHVYNPAGGKFGKNKHEKFASIYKAGVGYEASDKFFVSAEIAKEENLPVNVNAAMQYNFNKHFLARGGVSSATANYFVGVGILWSAMRLDIISSYHQQLGFSPSLMMVFNFSETATK</sequence>